<dbReference type="Gene3D" id="2.20.200.10">
    <property type="entry name" value="Outer membrane efflux proteins (OEP)"/>
    <property type="match status" value="1"/>
</dbReference>
<dbReference type="Proteomes" id="UP000886602">
    <property type="component" value="Unassembled WGS sequence"/>
</dbReference>
<dbReference type="GO" id="GO:0015562">
    <property type="term" value="F:efflux transmembrane transporter activity"/>
    <property type="evidence" value="ECO:0007669"/>
    <property type="project" value="InterPro"/>
</dbReference>
<feature type="region of interest" description="Disordered" evidence="3">
    <location>
        <begin position="471"/>
        <end position="494"/>
    </location>
</feature>
<proteinExistence type="inferred from homology"/>
<keyword evidence="2" id="KW-0812">Transmembrane</keyword>
<dbReference type="GO" id="GO:0005886">
    <property type="term" value="C:plasma membrane"/>
    <property type="evidence" value="ECO:0007669"/>
    <property type="project" value="UniProtKB-SubCell"/>
</dbReference>
<name>A0A9D7I7N4_9RHOO</name>
<keyword evidence="2" id="KW-1134">Transmembrane beta strand</keyword>
<dbReference type="InterPro" id="IPR003423">
    <property type="entry name" value="OMP_efflux"/>
</dbReference>
<sequence>MDASRILDAGLSGLRIAGIALLMAGCASMAPPYEVPALPVSPVYASVTTQDGVSAAAIGWRDYFTDPQLQSLISLALDNNRDLRSAVLRVEEARAAYGIQRADLFPTIGALAREDRSRTPARMSLTGRPLVASQYQVGLGLASWEIDFWGRVRSLEDAALETYLATDAASRAASIGLVAQVANNYLALRGLDERIALARQTIASREESFRIYTRRVEVGSTSRFNLTEVQTLLTQAQALGAQLELARAAQFNALTLLVGAPVELPPEQGQFDESNVFRELRPGLPSDLLLQRPDIVAAEHLLKAANANIGAARAAFFPRIALLGSLGTASVELNDLFASGSLAWLFSPSISLPIFDGGRRKNNLSLAETRRDLAVTQYEKTVQLAFRDVSDALSARVWLRQQVAIARTALATQVERARLSQLRFNNGASAFLDVLDAQRDLLDAEQQLVQTRRELLSSQVSLYAALGGGALDFDSPPAGEKSKPPEPPPATSAP</sequence>
<dbReference type="PROSITE" id="PS51257">
    <property type="entry name" value="PROKAR_LIPOPROTEIN"/>
    <property type="match status" value="1"/>
</dbReference>
<evidence type="ECO:0000313" key="4">
    <source>
        <dbReference type="EMBL" id="MBK7422283.1"/>
    </source>
</evidence>
<organism evidence="4 5">
    <name type="scientific">Candidatus Propionivibrio dominans</name>
    <dbReference type="NCBI Taxonomy" id="2954373"/>
    <lineage>
        <taxon>Bacteria</taxon>
        <taxon>Pseudomonadati</taxon>
        <taxon>Pseudomonadota</taxon>
        <taxon>Betaproteobacteria</taxon>
        <taxon>Rhodocyclales</taxon>
        <taxon>Rhodocyclaceae</taxon>
        <taxon>Propionivibrio</taxon>
    </lineage>
</organism>
<comment type="similarity">
    <text evidence="1 2">Belongs to the outer membrane factor (OMF) (TC 1.B.17) family.</text>
</comment>
<dbReference type="PANTHER" id="PTHR30203">
    <property type="entry name" value="OUTER MEMBRANE CATION EFFLUX PROTEIN"/>
    <property type="match status" value="1"/>
</dbReference>
<evidence type="ECO:0000313" key="5">
    <source>
        <dbReference type="Proteomes" id="UP000886602"/>
    </source>
</evidence>
<dbReference type="AlphaFoldDB" id="A0A9D7I7N4"/>
<comment type="subcellular location">
    <subcellularLocation>
        <location evidence="2">Cell membrane</location>
        <topology evidence="2">Lipid-anchor</topology>
    </subcellularLocation>
</comment>
<evidence type="ECO:0000256" key="2">
    <source>
        <dbReference type="RuleBase" id="RU362097"/>
    </source>
</evidence>
<dbReference type="SUPFAM" id="SSF56954">
    <property type="entry name" value="Outer membrane efflux proteins (OEP)"/>
    <property type="match status" value="1"/>
</dbReference>
<dbReference type="PANTHER" id="PTHR30203:SF32">
    <property type="entry name" value="CATION EFFLUX SYSTEM PROTEIN CUSC"/>
    <property type="match status" value="1"/>
</dbReference>
<gene>
    <name evidence="4" type="ORF">IPJ48_03845</name>
</gene>
<protein>
    <submittedName>
        <fullName evidence="4">Efflux transporter outer membrane subunit</fullName>
    </submittedName>
</protein>
<evidence type="ECO:0000256" key="3">
    <source>
        <dbReference type="SAM" id="MobiDB-lite"/>
    </source>
</evidence>
<keyword evidence="2" id="KW-0472">Membrane</keyword>
<comment type="caution">
    <text evidence="4">The sequence shown here is derived from an EMBL/GenBank/DDBJ whole genome shotgun (WGS) entry which is preliminary data.</text>
</comment>
<feature type="compositionally biased region" description="Pro residues" evidence="3">
    <location>
        <begin position="485"/>
        <end position="494"/>
    </location>
</feature>
<keyword evidence="2" id="KW-0564">Palmitate</keyword>
<reference evidence="4" key="1">
    <citation type="submission" date="2020-10" db="EMBL/GenBank/DDBJ databases">
        <title>Connecting structure to function with the recovery of over 1000 high-quality activated sludge metagenome-assembled genomes encoding full-length rRNA genes using long-read sequencing.</title>
        <authorList>
            <person name="Singleton C.M."/>
            <person name="Petriglieri F."/>
            <person name="Kristensen J.M."/>
            <person name="Kirkegaard R.H."/>
            <person name="Michaelsen T.Y."/>
            <person name="Andersen M.H."/>
            <person name="Karst S.M."/>
            <person name="Dueholm M.S."/>
            <person name="Nielsen P.H."/>
            <person name="Albertsen M."/>
        </authorList>
    </citation>
    <scope>NUCLEOTIDE SEQUENCE</scope>
    <source>
        <strain evidence="4">EsbW_18-Q3-R4-48_MAXAC.044</strain>
    </source>
</reference>
<dbReference type="Pfam" id="PF02321">
    <property type="entry name" value="OEP"/>
    <property type="match status" value="2"/>
</dbReference>
<dbReference type="EMBL" id="JADJNC010000005">
    <property type="protein sequence ID" value="MBK7422283.1"/>
    <property type="molecule type" value="Genomic_DNA"/>
</dbReference>
<keyword evidence="2" id="KW-0449">Lipoprotein</keyword>
<dbReference type="NCBIfam" id="TIGR01845">
    <property type="entry name" value="outer_NodT"/>
    <property type="match status" value="1"/>
</dbReference>
<accession>A0A9D7I7N4</accession>
<dbReference type="Gene3D" id="1.20.1600.10">
    <property type="entry name" value="Outer membrane efflux proteins (OEP)"/>
    <property type="match status" value="1"/>
</dbReference>
<evidence type="ECO:0000256" key="1">
    <source>
        <dbReference type="ARBA" id="ARBA00007613"/>
    </source>
</evidence>
<dbReference type="InterPro" id="IPR010131">
    <property type="entry name" value="MdtP/NodT-like"/>
</dbReference>